<dbReference type="GO" id="GO:0016020">
    <property type="term" value="C:membrane"/>
    <property type="evidence" value="ECO:0007669"/>
    <property type="project" value="TreeGrafter"/>
</dbReference>
<dbReference type="InterPro" id="IPR029058">
    <property type="entry name" value="AB_hydrolase_fold"/>
</dbReference>
<dbReference type="GO" id="GO:0016691">
    <property type="term" value="F:chloride peroxidase activity"/>
    <property type="evidence" value="ECO:0007669"/>
    <property type="project" value="UniProtKB-EC"/>
</dbReference>
<dbReference type="InterPro" id="IPR000073">
    <property type="entry name" value="AB_hydrolase_1"/>
</dbReference>
<keyword evidence="4" id="KW-1185">Reference proteome</keyword>
<gene>
    <name evidence="3" type="ordered locus">Metbo_1621</name>
</gene>
<dbReference type="InterPro" id="IPR000639">
    <property type="entry name" value="Epox_hydrolase-like"/>
</dbReference>
<dbReference type="PRINTS" id="PR00412">
    <property type="entry name" value="EPOXHYDRLASE"/>
</dbReference>
<keyword evidence="3" id="KW-0560">Oxidoreductase</keyword>
<organism evidence="3 4">
    <name type="scientific">Methanobacterium lacus (strain AL-21)</name>
    <dbReference type="NCBI Taxonomy" id="877455"/>
    <lineage>
        <taxon>Archaea</taxon>
        <taxon>Methanobacteriati</taxon>
        <taxon>Methanobacteriota</taxon>
        <taxon>Methanomada group</taxon>
        <taxon>Methanobacteria</taxon>
        <taxon>Methanobacteriales</taxon>
        <taxon>Methanobacteriaceae</taxon>
        <taxon>Methanobacterium</taxon>
    </lineage>
</organism>
<dbReference type="Pfam" id="PF00561">
    <property type="entry name" value="Abhydrolase_1"/>
    <property type="match status" value="1"/>
</dbReference>
<dbReference type="AlphaFoldDB" id="F0T997"/>
<dbReference type="GO" id="GO:0016787">
    <property type="term" value="F:hydrolase activity"/>
    <property type="evidence" value="ECO:0007669"/>
    <property type="project" value="UniProtKB-KW"/>
</dbReference>
<keyword evidence="3" id="KW-0575">Peroxidase</keyword>
<dbReference type="Gene3D" id="3.40.50.1820">
    <property type="entry name" value="alpha/beta hydrolase"/>
    <property type="match status" value="1"/>
</dbReference>
<dbReference type="MEROPS" id="S33.991"/>
<dbReference type="PRINTS" id="PR00111">
    <property type="entry name" value="ABHYDROLASE"/>
</dbReference>
<accession>F0T997</accession>
<dbReference type="eggNOG" id="arCOG01648">
    <property type="taxonomic scope" value="Archaea"/>
</dbReference>
<evidence type="ECO:0000259" key="2">
    <source>
        <dbReference type="Pfam" id="PF00561"/>
    </source>
</evidence>
<reference evidence="3 4" key="2">
    <citation type="journal article" date="2014" name="Int. J. Syst. Evol. Microbiol.">
        <title>Methanobacterium paludis sp. nov. and a novel strain of Methanobacterium lacus isolated from northern peatlands.</title>
        <authorList>
            <person name="Cadillo-Quiroz H."/>
            <person name="Brauer S.L."/>
            <person name="Goodson N."/>
            <person name="Yavitt J.B."/>
            <person name="Zinder S.H."/>
        </authorList>
    </citation>
    <scope>NUCLEOTIDE SEQUENCE [LARGE SCALE GENOMIC DNA]</scope>
    <source>
        <strain evidence="3 4">AL-21</strain>
    </source>
</reference>
<feature type="domain" description="AB hydrolase-1" evidence="2">
    <location>
        <begin position="26"/>
        <end position="264"/>
    </location>
</feature>
<dbReference type="EMBL" id="CP002551">
    <property type="protein sequence ID" value="ADZ09848.1"/>
    <property type="molecule type" value="Genomic_DNA"/>
</dbReference>
<dbReference type="KEGG" id="mel:Metbo_1621"/>
<dbReference type="PANTHER" id="PTHR43798">
    <property type="entry name" value="MONOACYLGLYCEROL LIPASE"/>
    <property type="match status" value="1"/>
</dbReference>
<sequence>MQYIEVGKENSKKIKLHYEDHGSGDPVLLVHGWPLNGASWEKQELALLNSGYRVITYDRRGFGDSSQPLEGYDYDTFAADLDKVIKTLELEDVTLAGFSMGTGEVTRYIGTYGTDNIKKACLLASIPPFLLKTSDNPDGVDGEGFNQIKAAIKGDRLAFLAQFLNDFYNMDLLGGKLVSKEVFQNSWNVASKASPTGTYECVDAWLTDFRKDVDAIDIPTLILHGDADRILPIDATARKLKNLIKNNKYVEIENGPHGLIWTHAEQVNQAILDFL</sequence>
<dbReference type="EC" id="1.11.1.10" evidence="3"/>
<dbReference type="PANTHER" id="PTHR43798:SF31">
    <property type="entry name" value="AB HYDROLASE SUPERFAMILY PROTEIN YCLE"/>
    <property type="match status" value="1"/>
</dbReference>
<evidence type="ECO:0000313" key="3">
    <source>
        <dbReference type="EMBL" id="ADZ09848.1"/>
    </source>
</evidence>
<dbReference type="SUPFAM" id="SSF53474">
    <property type="entry name" value="alpha/beta-Hydrolases"/>
    <property type="match status" value="1"/>
</dbReference>
<reference evidence="4" key="1">
    <citation type="submission" date="2011-02" db="EMBL/GenBank/DDBJ databases">
        <title>Complete sequence of Methanobacterium sp. AL-21.</title>
        <authorList>
            <consortium name="US DOE Joint Genome Institute"/>
            <person name="Lucas S."/>
            <person name="Copeland A."/>
            <person name="Lapidus A."/>
            <person name="Cheng J.-F."/>
            <person name="Goodwin L."/>
            <person name="Pitluck S."/>
            <person name="Chertkov O."/>
            <person name="Detter J.C."/>
            <person name="Han C."/>
            <person name="Tapia R."/>
            <person name="Land M."/>
            <person name="Hauser L."/>
            <person name="Kyrpides N."/>
            <person name="Ivanova N."/>
            <person name="Mikhailova N."/>
            <person name="Pagani I."/>
            <person name="Cadillo-Quiroz H."/>
            <person name="Imachi H."/>
            <person name="Zinder S."/>
            <person name="Liu W."/>
            <person name="Woyke T."/>
        </authorList>
    </citation>
    <scope>NUCLEOTIDE SEQUENCE [LARGE SCALE GENOMIC DNA]</scope>
    <source>
        <strain evidence="4">AL-21</strain>
    </source>
</reference>
<dbReference type="STRING" id="877455.Metbo_1621"/>
<protein>
    <submittedName>
        <fullName evidence="3">Chloride peroxidase</fullName>
        <ecNumber evidence="3">1.11.1.10</ecNumber>
    </submittedName>
</protein>
<proteinExistence type="predicted"/>
<dbReference type="OrthoDB" id="7531at2157"/>
<keyword evidence="1" id="KW-0378">Hydrolase</keyword>
<evidence type="ECO:0000256" key="1">
    <source>
        <dbReference type="ARBA" id="ARBA00022801"/>
    </source>
</evidence>
<dbReference type="InterPro" id="IPR050266">
    <property type="entry name" value="AB_hydrolase_sf"/>
</dbReference>
<dbReference type="HOGENOM" id="CLU_020336_12_3_2"/>
<evidence type="ECO:0000313" key="4">
    <source>
        <dbReference type="Proteomes" id="UP000007490"/>
    </source>
</evidence>
<dbReference type="Proteomes" id="UP000007490">
    <property type="component" value="Chromosome"/>
</dbReference>
<name>F0T997_METLA</name>
<dbReference type="RefSeq" id="WP_013645199.1">
    <property type="nucleotide sequence ID" value="NC_015216.1"/>
</dbReference>
<dbReference type="GeneID" id="10278078"/>
<dbReference type="FunFam" id="3.40.50.1820:FF:000205">
    <property type="entry name" value="Non-haem bromoperoxidase BPO-A2"/>
    <property type="match status" value="1"/>
</dbReference>